<dbReference type="CDD" id="cd04196">
    <property type="entry name" value="GT_2_like_d"/>
    <property type="match status" value="1"/>
</dbReference>
<comment type="caution">
    <text evidence="2">The sequence shown here is derived from an EMBL/GenBank/DDBJ whole genome shotgun (WGS) entry which is preliminary data.</text>
</comment>
<dbReference type="Pfam" id="PF00535">
    <property type="entry name" value="Glycos_transf_2"/>
    <property type="match status" value="1"/>
</dbReference>
<evidence type="ECO:0000313" key="2">
    <source>
        <dbReference type="EMBL" id="ORM53653.1"/>
    </source>
</evidence>
<dbReference type="Gene3D" id="3.90.550.10">
    <property type="entry name" value="Spore Coat Polysaccharide Biosynthesis Protein SpsA, Chain A"/>
    <property type="match status" value="1"/>
</dbReference>
<dbReference type="PANTHER" id="PTHR22916">
    <property type="entry name" value="GLYCOSYLTRANSFERASE"/>
    <property type="match status" value="1"/>
</dbReference>
<dbReference type="EMBL" id="MLFN01000016">
    <property type="protein sequence ID" value="ORM53653.1"/>
    <property type="molecule type" value="Genomic_DNA"/>
</dbReference>
<evidence type="ECO:0000259" key="1">
    <source>
        <dbReference type="Pfam" id="PF00535"/>
    </source>
</evidence>
<dbReference type="Proteomes" id="UP000193933">
    <property type="component" value="Unassembled WGS sequence"/>
</dbReference>
<name>A0A1X1BXZ2_9GAMM</name>
<dbReference type="AlphaFoldDB" id="A0A1X1BXZ2"/>
<protein>
    <recommendedName>
        <fullName evidence="1">Glycosyltransferase 2-like domain-containing protein</fullName>
    </recommendedName>
</protein>
<sequence>MLLCSFNGNKYISRQIDSIINQTEKNWTIFISDDGSTDNTLDILREYQEQLGQERLVIINGPGKGFARNFISLLERVGNEFDYFAFCDQDDEWMPEKLAIAIKKLSEIDRGSPAVYCGRTSLVDEKGNHLGESPLFEKKPSFKNALIQSIAGGNTMVLNQTAKKVVDKTPRDVEIISHDWWVYIIVTAVGGYIYYDPEPVIKYRQHTDNIVGSNLGWLARLKRISGLLDGHFKGWIDLNLYALNKSDIVITPENMKILNSFDCARKSGLFKRLYTFNKLKMYRQTYLGTLGLYVAILLKKL</sequence>
<organism evidence="2 3">
    <name type="scientific">Pantoea conspicua</name>
    <dbReference type="NCBI Taxonomy" id="472705"/>
    <lineage>
        <taxon>Bacteria</taxon>
        <taxon>Pseudomonadati</taxon>
        <taxon>Pseudomonadota</taxon>
        <taxon>Gammaproteobacteria</taxon>
        <taxon>Enterobacterales</taxon>
        <taxon>Erwiniaceae</taxon>
        <taxon>Pantoea</taxon>
    </lineage>
</organism>
<dbReference type="InterPro" id="IPR029044">
    <property type="entry name" value="Nucleotide-diphossugar_trans"/>
</dbReference>
<evidence type="ECO:0000313" key="3">
    <source>
        <dbReference type="Proteomes" id="UP000193933"/>
    </source>
</evidence>
<keyword evidence="3" id="KW-1185">Reference proteome</keyword>
<dbReference type="PANTHER" id="PTHR22916:SF3">
    <property type="entry name" value="UDP-GLCNAC:BETAGAL BETA-1,3-N-ACETYLGLUCOSAMINYLTRANSFERASE-LIKE PROTEIN 1"/>
    <property type="match status" value="1"/>
</dbReference>
<dbReference type="InterPro" id="IPR001173">
    <property type="entry name" value="Glyco_trans_2-like"/>
</dbReference>
<proteinExistence type="predicted"/>
<feature type="domain" description="Glycosyltransferase 2-like" evidence="1">
    <location>
        <begin position="3"/>
        <end position="132"/>
    </location>
</feature>
<gene>
    <name evidence="2" type="ORF">HA41_07955</name>
</gene>
<accession>A0A1X1BXZ2</accession>
<dbReference type="SUPFAM" id="SSF53448">
    <property type="entry name" value="Nucleotide-diphospho-sugar transferases"/>
    <property type="match status" value="1"/>
</dbReference>
<dbReference type="GO" id="GO:0016758">
    <property type="term" value="F:hexosyltransferase activity"/>
    <property type="evidence" value="ECO:0007669"/>
    <property type="project" value="UniProtKB-ARBA"/>
</dbReference>
<reference evidence="2 3" key="1">
    <citation type="journal article" date="2017" name="Antonie Van Leeuwenhoek">
        <title>Phylogenomic resolution of the bacterial genus Pantoea and its relationship with Erwinia and Tatumella.</title>
        <authorList>
            <person name="Palmer M."/>
            <person name="Steenkamp E.T."/>
            <person name="Coetzee M.P."/>
            <person name="Chan W.Y."/>
            <person name="van Zyl E."/>
            <person name="De Maayer P."/>
            <person name="Coutinho T.A."/>
            <person name="Blom J."/>
            <person name="Smits T.H."/>
            <person name="Duffy B."/>
            <person name="Venter S.N."/>
        </authorList>
    </citation>
    <scope>NUCLEOTIDE SEQUENCE [LARGE SCALE GENOMIC DNA]</scope>
    <source>
        <strain evidence="2 3">LMG 24534</strain>
    </source>
</reference>